<accession>A0A1D9P6F4</accession>
<evidence type="ECO:0000313" key="3">
    <source>
        <dbReference type="Proteomes" id="UP000179284"/>
    </source>
</evidence>
<protein>
    <submittedName>
        <fullName evidence="2">Uncharacterized protein</fullName>
    </submittedName>
</protein>
<dbReference type="OrthoDB" id="9888470at2"/>
<dbReference type="AlphaFoldDB" id="A0A1D9P6F4"/>
<proteinExistence type="predicted"/>
<geneLocation type="plasmid" evidence="3">
    <name>pnp144</name>
</geneLocation>
<dbReference type="KEGG" id="bhu:bhn_II095"/>
<gene>
    <name evidence="2" type="ORF">bhn_II095</name>
</gene>
<organism evidence="2 3">
    <name type="scientific">Butyrivibrio hungatei</name>
    <dbReference type="NCBI Taxonomy" id="185008"/>
    <lineage>
        <taxon>Bacteria</taxon>
        <taxon>Bacillati</taxon>
        <taxon>Bacillota</taxon>
        <taxon>Clostridia</taxon>
        <taxon>Lachnospirales</taxon>
        <taxon>Lachnospiraceae</taxon>
        <taxon>Butyrivibrio</taxon>
    </lineage>
</organism>
<dbReference type="Proteomes" id="UP000179284">
    <property type="component" value="Plasmid pNP144"/>
</dbReference>
<dbReference type="RefSeq" id="WP_071177654.1">
    <property type="nucleotide sequence ID" value="NZ_CP017832.1"/>
</dbReference>
<keyword evidence="1" id="KW-0472">Membrane</keyword>
<evidence type="ECO:0000256" key="1">
    <source>
        <dbReference type="SAM" id="Phobius"/>
    </source>
</evidence>
<dbReference type="EMBL" id="CP017832">
    <property type="protein sequence ID" value="AOZ97894.1"/>
    <property type="molecule type" value="Genomic_DNA"/>
</dbReference>
<evidence type="ECO:0000313" key="2">
    <source>
        <dbReference type="EMBL" id="AOZ97894.1"/>
    </source>
</evidence>
<keyword evidence="3" id="KW-1185">Reference proteome</keyword>
<name>A0A1D9P6F4_9FIRM</name>
<keyword evidence="1" id="KW-1133">Transmembrane helix</keyword>
<feature type="transmembrane region" description="Helical" evidence="1">
    <location>
        <begin position="6"/>
        <end position="27"/>
    </location>
</feature>
<keyword evidence="2" id="KW-0614">Plasmid</keyword>
<reference evidence="3" key="1">
    <citation type="submission" date="2016-10" db="EMBL/GenBank/DDBJ databases">
        <title>The complete genome sequence of the rumen bacterium Butyrivibrio hungatei MB2003.</title>
        <authorList>
            <person name="Palevich N."/>
            <person name="Kelly W.J."/>
            <person name="Leahy S.C."/>
            <person name="Altermann E."/>
            <person name="Rakonjac J."/>
            <person name="Attwood G.T."/>
        </authorList>
    </citation>
    <scope>NUCLEOTIDE SEQUENCE [LARGE SCALE GENOMIC DNA]</scope>
    <source>
        <strain evidence="3">MB2003</strain>
        <plasmid evidence="3">Plasmid pnp144</plasmid>
    </source>
</reference>
<keyword evidence="1" id="KW-0812">Transmembrane</keyword>
<sequence>MKKKIVIRVMAAVLILTMGAGIGGMFVSSSRKFHSIESQTTLPMIDRVAAMDYENGKISKETALNRISNRLDCLKADSYIEDWEYDENGECFYITMTGGSIFSYSF</sequence>